<reference evidence="3" key="1">
    <citation type="submission" date="2021-02" db="EMBL/GenBank/DDBJ databases">
        <authorList>
            <person name="Nowell W R."/>
        </authorList>
    </citation>
    <scope>NUCLEOTIDE SEQUENCE</scope>
</reference>
<feature type="non-terminal residue" evidence="3">
    <location>
        <position position="1"/>
    </location>
</feature>
<dbReference type="InterPro" id="IPR000626">
    <property type="entry name" value="Ubiquitin-like_dom"/>
</dbReference>
<dbReference type="InterPro" id="IPR029071">
    <property type="entry name" value="Ubiquitin-like_domsf"/>
</dbReference>
<evidence type="ECO:0000256" key="1">
    <source>
        <dbReference type="SAM" id="MobiDB-lite"/>
    </source>
</evidence>
<feature type="region of interest" description="Disordered" evidence="1">
    <location>
        <begin position="141"/>
        <end position="163"/>
    </location>
</feature>
<dbReference type="InterPro" id="IPR022617">
    <property type="entry name" value="Rad60/SUMO-like_dom"/>
</dbReference>
<accession>A0A8S2DJR2</accession>
<dbReference type="PROSITE" id="PS50053">
    <property type="entry name" value="UBIQUITIN_2"/>
    <property type="match status" value="1"/>
</dbReference>
<name>A0A8S2DJR2_9BILA</name>
<dbReference type="SUPFAM" id="SSF54236">
    <property type="entry name" value="Ubiquitin-like"/>
    <property type="match status" value="1"/>
</dbReference>
<dbReference type="Pfam" id="PF11976">
    <property type="entry name" value="Rad60-SLD"/>
    <property type="match status" value="1"/>
</dbReference>
<comment type="caution">
    <text evidence="3">The sequence shown here is derived from an EMBL/GenBank/DDBJ whole genome shotgun (WGS) entry which is preliminary data.</text>
</comment>
<feature type="domain" description="Ubiquitin-like" evidence="2">
    <location>
        <begin position="57"/>
        <end position="94"/>
    </location>
</feature>
<evidence type="ECO:0000259" key="2">
    <source>
        <dbReference type="PROSITE" id="PS50053"/>
    </source>
</evidence>
<dbReference type="Gene3D" id="3.10.20.90">
    <property type="entry name" value="Phosphatidylinositol 3-kinase Catalytic Subunit, Chain A, domain 1"/>
    <property type="match status" value="1"/>
</dbReference>
<evidence type="ECO:0000313" key="4">
    <source>
        <dbReference type="EMBL" id="CAF3719487.1"/>
    </source>
</evidence>
<dbReference type="Proteomes" id="UP000682733">
    <property type="component" value="Unassembled WGS sequence"/>
</dbReference>
<dbReference type="EMBL" id="CAJOBA010004657">
    <property type="protein sequence ID" value="CAF3719487.1"/>
    <property type="molecule type" value="Genomic_DNA"/>
</dbReference>
<protein>
    <recommendedName>
        <fullName evidence="2">Ubiquitin-like domain-containing protein</fullName>
    </recommendedName>
</protein>
<proteinExistence type="predicted"/>
<evidence type="ECO:0000313" key="5">
    <source>
        <dbReference type="Proteomes" id="UP000677228"/>
    </source>
</evidence>
<gene>
    <name evidence="3" type="ORF">OVA965_LOCUS11829</name>
    <name evidence="4" type="ORF">TMI583_LOCUS11833</name>
</gene>
<sequence>LDGEKIIHLFVAVHKLLFDVSQVKQLIVAIPIANFLKDPSAVLTQRIAKRERLGVFDQLVLEYDGKRIRFNRTLHSYGIEDGDILYVYNNQQFGNQLTHLCDNDNTTRVVSPGRRNRNITNNTRNNVELLSYHSLNGDNLQTSSTSITGNSSDMSNGSHVYTQTSHSLSSPVFRLTKTLQST</sequence>
<dbReference type="EMBL" id="CAJNOK010004652">
    <property type="protein sequence ID" value="CAF0944774.1"/>
    <property type="molecule type" value="Genomic_DNA"/>
</dbReference>
<dbReference type="Proteomes" id="UP000677228">
    <property type="component" value="Unassembled WGS sequence"/>
</dbReference>
<evidence type="ECO:0000313" key="3">
    <source>
        <dbReference type="EMBL" id="CAF0944774.1"/>
    </source>
</evidence>
<organism evidence="3 5">
    <name type="scientific">Didymodactylos carnosus</name>
    <dbReference type="NCBI Taxonomy" id="1234261"/>
    <lineage>
        <taxon>Eukaryota</taxon>
        <taxon>Metazoa</taxon>
        <taxon>Spiralia</taxon>
        <taxon>Gnathifera</taxon>
        <taxon>Rotifera</taxon>
        <taxon>Eurotatoria</taxon>
        <taxon>Bdelloidea</taxon>
        <taxon>Philodinida</taxon>
        <taxon>Philodinidae</taxon>
        <taxon>Didymodactylos</taxon>
    </lineage>
</organism>
<dbReference type="AlphaFoldDB" id="A0A8S2DJR2"/>
<dbReference type="CDD" id="cd01763">
    <property type="entry name" value="Ubl_SUMO_like"/>
    <property type="match status" value="1"/>
</dbReference>